<dbReference type="PANTHER" id="PTHR47074:SF11">
    <property type="entry name" value="REVERSE TRANSCRIPTASE-LIKE PROTEIN"/>
    <property type="match status" value="1"/>
</dbReference>
<sequence>MSSRNHKVHNANIPDPLHTLQQAQKLIQEYLIANKEECKQVRRQQLGSDITTWRPPLEGFYKENVDASWVNHLQQASMGLILRDQQGDLKFGETRRDQFQAIGFTCTKRADNGAAHMVAKLDQENNLASRWWLHPPLLLRNILTEDKRRIPPSMRPVPPPVREVDDHIRFSSLHRYQLHKAGELSLPSATTFPIQPNSNPPLFS</sequence>
<evidence type="ECO:0000313" key="1">
    <source>
        <dbReference type="EMBL" id="KAK7280326.1"/>
    </source>
</evidence>
<protein>
    <submittedName>
        <fullName evidence="1">Uncharacterized protein</fullName>
    </submittedName>
</protein>
<proteinExistence type="predicted"/>
<name>A0AAN9FSH2_CLITE</name>
<dbReference type="PANTHER" id="PTHR47074">
    <property type="entry name" value="BNAC02G40300D PROTEIN"/>
    <property type="match status" value="1"/>
</dbReference>
<dbReference type="InterPro" id="IPR052929">
    <property type="entry name" value="RNase_H-like_EbsB-rel"/>
</dbReference>
<evidence type="ECO:0000313" key="2">
    <source>
        <dbReference type="Proteomes" id="UP001359559"/>
    </source>
</evidence>
<organism evidence="1 2">
    <name type="scientific">Clitoria ternatea</name>
    <name type="common">Butterfly pea</name>
    <dbReference type="NCBI Taxonomy" id="43366"/>
    <lineage>
        <taxon>Eukaryota</taxon>
        <taxon>Viridiplantae</taxon>
        <taxon>Streptophyta</taxon>
        <taxon>Embryophyta</taxon>
        <taxon>Tracheophyta</taxon>
        <taxon>Spermatophyta</taxon>
        <taxon>Magnoliopsida</taxon>
        <taxon>eudicotyledons</taxon>
        <taxon>Gunneridae</taxon>
        <taxon>Pentapetalae</taxon>
        <taxon>rosids</taxon>
        <taxon>fabids</taxon>
        <taxon>Fabales</taxon>
        <taxon>Fabaceae</taxon>
        <taxon>Papilionoideae</taxon>
        <taxon>50 kb inversion clade</taxon>
        <taxon>NPAAA clade</taxon>
        <taxon>indigoferoid/millettioid clade</taxon>
        <taxon>Phaseoleae</taxon>
        <taxon>Clitoria</taxon>
    </lineage>
</organism>
<dbReference type="EMBL" id="JAYKXN010000006">
    <property type="protein sequence ID" value="KAK7280326.1"/>
    <property type="molecule type" value="Genomic_DNA"/>
</dbReference>
<accession>A0AAN9FSH2</accession>
<reference evidence="1 2" key="1">
    <citation type="submission" date="2024-01" db="EMBL/GenBank/DDBJ databases">
        <title>The genomes of 5 underutilized Papilionoideae crops provide insights into root nodulation and disease resistance.</title>
        <authorList>
            <person name="Yuan L."/>
        </authorList>
    </citation>
    <scope>NUCLEOTIDE SEQUENCE [LARGE SCALE GENOMIC DNA]</scope>
    <source>
        <strain evidence="1">LY-2023</strain>
        <tissue evidence="1">Leaf</tissue>
    </source>
</reference>
<dbReference type="Proteomes" id="UP001359559">
    <property type="component" value="Unassembled WGS sequence"/>
</dbReference>
<comment type="caution">
    <text evidence="1">The sequence shown here is derived from an EMBL/GenBank/DDBJ whole genome shotgun (WGS) entry which is preliminary data.</text>
</comment>
<keyword evidence="2" id="KW-1185">Reference proteome</keyword>
<dbReference type="AlphaFoldDB" id="A0AAN9FSH2"/>
<gene>
    <name evidence="1" type="ORF">RJT34_25389</name>
</gene>